<evidence type="ECO:0000313" key="10">
    <source>
        <dbReference type="Proteomes" id="UP000013085"/>
    </source>
</evidence>
<evidence type="ECO:0000256" key="6">
    <source>
        <dbReference type="ARBA" id="ARBA00023136"/>
    </source>
</evidence>
<evidence type="ECO:0000256" key="5">
    <source>
        <dbReference type="ARBA" id="ARBA00022989"/>
    </source>
</evidence>
<evidence type="ECO:0000256" key="3">
    <source>
        <dbReference type="ARBA" id="ARBA00022692"/>
    </source>
</evidence>
<keyword evidence="6 7" id="KW-0472">Membrane</keyword>
<feature type="transmembrane region" description="Helical" evidence="7">
    <location>
        <begin position="183"/>
        <end position="201"/>
    </location>
</feature>
<dbReference type="GO" id="GO:0005886">
    <property type="term" value="C:plasma membrane"/>
    <property type="evidence" value="ECO:0007669"/>
    <property type="project" value="TreeGrafter"/>
</dbReference>
<dbReference type="InterPro" id="IPR004680">
    <property type="entry name" value="Cit_transptr-like_dom"/>
</dbReference>
<feature type="transmembrane region" description="Helical" evidence="7">
    <location>
        <begin position="367"/>
        <end position="385"/>
    </location>
</feature>
<feature type="domain" description="Citrate transporter-like" evidence="8">
    <location>
        <begin position="16"/>
        <end position="371"/>
    </location>
</feature>
<feature type="transmembrane region" description="Helical" evidence="7">
    <location>
        <begin position="285"/>
        <end position="308"/>
    </location>
</feature>
<feature type="transmembrane region" description="Helical" evidence="7">
    <location>
        <begin position="344"/>
        <end position="361"/>
    </location>
</feature>
<protein>
    <recommendedName>
        <fullName evidence="8">Citrate transporter-like domain-containing protein</fullName>
    </recommendedName>
</protein>
<dbReference type="PATRIC" id="fig|999408.3.peg.4957"/>
<feature type="transmembrane region" description="Helical" evidence="7">
    <location>
        <begin position="27"/>
        <end position="44"/>
    </location>
</feature>
<dbReference type="AlphaFoldDB" id="A0A0E2H582"/>
<feature type="transmembrane region" description="Helical" evidence="7">
    <location>
        <begin position="5"/>
        <end position="21"/>
    </location>
</feature>
<dbReference type="PANTHER" id="PTHR43652">
    <property type="entry name" value="BASIC AMINO ACID ANTIPORTER YFCC-RELATED"/>
    <property type="match status" value="1"/>
</dbReference>
<evidence type="ECO:0000256" key="2">
    <source>
        <dbReference type="ARBA" id="ARBA00022448"/>
    </source>
</evidence>
<sequence length="428" mass="46068">MTLQIVFCIAIFLYMIVMLAWNKYPMGVTALTSMALLILFKCIGPANALSSFGNANAVIIVGMFVVGAGLRKTSLVTTITNFIRKVTGGSFKTAYCGIIVLAAILTSILTSPAVAYSIAFPIMDSICDEFKVSRSKVHFPLCITCLACCAVLPFGFAISQAAVFDGLMETYGFAQHFNAIDFTIGRLPIILFTLLWAFFYAPKVTPEKPILPIIGNSQKATDEPPLTKVQDMAGSLIFILTILALIFNAQLGVPAWVIVLVGCMLNVLFGVLSGPEAIRQMPMDIGFMFVGANTMAAALVETGASNLIGEYITKILGAQPNVWFLSAIFFLVPFVLTQFMQNQSVMNMFAPICLLTCNAIGANPKGMLVLICAGCLTAFLTPSASPGIPMMMAAGGYDMKSLTKMGWLYAVVVSIFYIVYVTLVMPAF</sequence>
<keyword evidence="5 7" id="KW-1133">Transmembrane helix</keyword>
<comment type="caution">
    <text evidence="9">The sequence shown here is derived from an EMBL/GenBank/DDBJ whole genome shotgun (WGS) entry which is preliminary data.</text>
</comment>
<name>A0A0E2H582_9FIRM</name>
<dbReference type="Proteomes" id="UP000013085">
    <property type="component" value="Unassembled WGS sequence"/>
</dbReference>
<evidence type="ECO:0000256" key="1">
    <source>
        <dbReference type="ARBA" id="ARBA00004141"/>
    </source>
</evidence>
<evidence type="ECO:0000256" key="7">
    <source>
        <dbReference type="SAM" id="Phobius"/>
    </source>
</evidence>
<feature type="transmembrane region" description="Helical" evidence="7">
    <location>
        <begin position="90"/>
        <end position="118"/>
    </location>
</feature>
<feature type="transmembrane region" description="Helical" evidence="7">
    <location>
        <begin position="229"/>
        <end position="247"/>
    </location>
</feature>
<dbReference type="EMBL" id="AGYR01000055">
    <property type="protein sequence ID" value="ENZ09017.1"/>
    <property type="molecule type" value="Genomic_DNA"/>
</dbReference>
<keyword evidence="3 7" id="KW-0812">Transmembrane</keyword>
<dbReference type="Pfam" id="PF03600">
    <property type="entry name" value="CitMHS"/>
    <property type="match status" value="1"/>
</dbReference>
<accession>A0A0E2H582</accession>
<keyword evidence="2" id="KW-0813">Transport</keyword>
<feature type="transmembrane region" description="Helical" evidence="7">
    <location>
        <begin position="406"/>
        <end position="425"/>
    </location>
</feature>
<proteinExistence type="predicted"/>
<dbReference type="RefSeq" id="WP_002594240.1">
    <property type="nucleotide sequence ID" value="NZ_KB850986.1"/>
</dbReference>
<evidence type="ECO:0000256" key="4">
    <source>
        <dbReference type="ARBA" id="ARBA00022737"/>
    </source>
</evidence>
<feature type="transmembrane region" description="Helical" evidence="7">
    <location>
        <begin position="320"/>
        <end position="337"/>
    </location>
</feature>
<dbReference type="InterPro" id="IPR051679">
    <property type="entry name" value="DASS-Related_Transporters"/>
</dbReference>
<keyword evidence="4" id="KW-0677">Repeat</keyword>
<dbReference type="HOGENOM" id="CLU_005170_6_4_9"/>
<reference evidence="9 10" key="1">
    <citation type="submission" date="2013-01" db="EMBL/GenBank/DDBJ databases">
        <title>The Genome Sequence of Clostridium clostridioforme 90A8.</title>
        <authorList>
            <consortium name="The Broad Institute Genome Sequencing Platform"/>
            <person name="Earl A."/>
            <person name="Ward D."/>
            <person name="Feldgarden M."/>
            <person name="Gevers D."/>
            <person name="Courvalin P."/>
            <person name="Lambert T."/>
            <person name="Walker B."/>
            <person name="Young S.K."/>
            <person name="Zeng Q."/>
            <person name="Gargeya S."/>
            <person name="Fitzgerald M."/>
            <person name="Haas B."/>
            <person name="Abouelleil A."/>
            <person name="Alvarado L."/>
            <person name="Arachchi H.M."/>
            <person name="Berlin A.M."/>
            <person name="Chapman S.B."/>
            <person name="Dewar J."/>
            <person name="Goldberg J."/>
            <person name="Griggs A."/>
            <person name="Gujja S."/>
            <person name="Hansen M."/>
            <person name="Howarth C."/>
            <person name="Imamovic A."/>
            <person name="Larimer J."/>
            <person name="McCowan C."/>
            <person name="Murphy C."/>
            <person name="Neiman D."/>
            <person name="Pearson M."/>
            <person name="Priest M."/>
            <person name="Roberts A."/>
            <person name="Saif S."/>
            <person name="Shea T."/>
            <person name="Sisk P."/>
            <person name="Sykes S."/>
            <person name="Wortman J."/>
            <person name="Nusbaum C."/>
            <person name="Birren B."/>
        </authorList>
    </citation>
    <scope>NUCLEOTIDE SEQUENCE [LARGE SCALE GENOMIC DNA]</scope>
    <source>
        <strain evidence="9 10">90A8</strain>
    </source>
</reference>
<feature type="transmembrane region" description="Helical" evidence="7">
    <location>
        <begin position="51"/>
        <end position="70"/>
    </location>
</feature>
<evidence type="ECO:0000259" key="8">
    <source>
        <dbReference type="Pfam" id="PF03600"/>
    </source>
</evidence>
<organism evidence="9 10">
    <name type="scientific">[Clostridium] clostridioforme 90A8</name>
    <dbReference type="NCBI Taxonomy" id="999408"/>
    <lineage>
        <taxon>Bacteria</taxon>
        <taxon>Bacillati</taxon>
        <taxon>Bacillota</taxon>
        <taxon>Clostridia</taxon>
        <taxon>Lachnospirales</taxon>
        <taxon>Lachnospiraceae</taxon>
        <taxon>Enterocloster</taxon>
    </lineage>
</organism>
<gene>
    <name evidence="9" type="ORF">HMPREF1090_04611</name>
</gene>
<dbReference type="PANTHER" id="PTHR43652:SF1">
    <property type="entry name" value="RESPONSE REGULATOR"/>
    <property type="match status" value="1"/>
</dbReference>
<dbReference type="GO" id="GO:0055085">
    <property type="term" value="P:transmembrane transport"/>
    <property type="evidence" value="ECO:0007669"/>
    <property type="project" value="InterPro"/>
</dbReference>
<comment type="subcellular location">
    <subcellularLocation>
        <location evidence="1">Membrane</location>
        <topology evidence="1">Multi-pass membrane protein</topology>
    </subcellularLocation>
</comment>
<feature type="transmembrane region" description="Helical" evidence="7">
    <location>
        <begin position="139"/>
        <end position="163"/>
    </location>
</feature>
<evidence type="ECO:0000313" key="9">
    <source>
        <dbReference type="EMBL" id="ENZ09017.1"/>
    </source>
</evidence>